<evidence type="ECO:0000256" key="4">
    <source>
        <dbReference type="ARBA" id="ARBA00022840"/>
    </source>
</evidence>
<evidence type="ECO:0000256" key="3">
    <source>
        <dbReference type="ARBA" id="ARBA00022741"/>
    </source>
</evidence>
<dbReference type="EMBL" id="CAJFCJ010000009">
    <property type="protein sequence ID" value="CAD5119225.1"/>
    <property type="molecule type" value="Genomic_DNA"/>
</dbReference>
<dbReference type="PANTHER" id="PTHR12241:SF39">
    <property type="entry name" value="TUBULIN POLYGLUTAMYLASE TTLL9-RELATED"/>
    <property type="match status" value="1"/>
</dbReference>
<reference evidence="6 7" key="1">
    <citation type="submission" date="2020-08" db="EMBL/GenBank/DDBJ databases">
        <authorList>
            <person name="Hejnol A."/>
        </authorList>
    </citation>
    <scope>NUCLEOTIDE SEQUENCE [LARGE SCALE GENOMIC DNA]</scope>
</reference>
<dbReference type="OrthoDB" id="202825at2759"/>
<evidence type="ECO:0000256" key="1">
    <source>
        <dbReference type="ARBA" id="ARBA00006820"/>
    </source>
</evidence>
<evidence type="ECO:0000313" key="7">
    <source>
        <dbReference type="Proteomes" id="UP000549394"/>
    </source>
</evidence>
<name>A0A7I8VU31_9ANNE</name>
<keyword evidence="2" id="KW-0436">Ligase</keyword>
<gene>
    <name evidence="6" type="ORF">DGYR_LOCUS7497</name>
</gene>
<comment type="caution">
    <text evidence="6">The sequence shown here is derived from an EMBL/GenBank/DDBJ whole genome shotgun (WGS) entry which is preliminary data.</text>
</comment>
<dbReference type="GO" id="GO:0036064">
    <property type="term" value="C:ciliary basal body"/>
    <property type="evidence" value="ECO:0007669"/>
    <property type="project" value="TreeGrafter"/>
</dbReference>
<dbReference type="PROSITE" id="PS51221">
    <property type="entry name" value="TTL"/>
    <property type="match status" value="1"/>
</dbReference>
<dbReference type="Proteomes" id="UP000549394">
    <property type="component" value="Unassembled WGS sequence"/>
</dbReference>
<accession>A0A7I8VU31</accession>
<dbReference type="SUPFAM" id="SSF56059">
    <property type="entry name" value="Glutathione synthetase ATP-binding domain-like"/>
    <property type="match status" value="1"/>
</dbReference>
<proteinExistence type="inferred from homology"/>
<dbReference type="GO" id="GO:0000226">
    <property type="term" value="P:microtubule cytoskeleton organization"/>
    <property type="evidence" value="ECO:0007669"/>
    <property type="project" value="TreeGrafter"/>
</dbReference>
<dbReference type="GO" id="GO:0005524">
    <property type="term" value="F:ATP binding"/>
    <property type="evidence" value="ECO:0007669"/>
    <property type="project" value="UniProtKB-KW"/>
</dbReference>
<evidence type="ECO:0000256" key="2">
    <source>
        <dbReference type="ARBA" id="ARBA00022598"/>
    </source>
</evidence>
<evidence type="ECO:0000256" key="5">
    <source>
        <dbReference type="ARBA" id="ARBA00030445"/>
    </source>
</evidence>
<dbReference type="PANTHER" id="PTHR12241">
    <property type="entry name" value="TUBULIN POLYGLUTAMYLASE"/>
    <property type="match status" value="1"/>
</dbReference>
<sequence length="432" mass="50731">MPPAKQPQRRVFIADRSIKFRCCLQNTILDVLKSRSGWQEGGEGDWDFYWCDVMWIKEFFDHYYLGEQMRVCHFRNHYELTRKNLMVKNLKRYRKTLDKEFGKQEAIQCDFYPMTFELPSEYHIFVEEFKKSPGQIWIMKPVAKSQGKGIFLFRKLKDITDWKKGEYQPQTGDSAREGPETYVVQRYINNPYLISGRKFDIRVYVLVMSYVPLKAWLYRSGFARFSNTRYSLDAIENNYVHLTNVAIQKTAPDYDPEKGCKWSMQRLRQYLLAKHGAEKTKETFARMDQVFIRSLMAVQKVMINDKHCFELYGYDILLDDVLKPWLLEVNASPSLTASSKEDYDLKVGLLQDVLNIIDLEGRLTGKEKRVGGFDLIHDDGVVYADDVTYDATGNLSQTPNSFLGCHNDRNQQLQQLYRKNQLLSEQKALDKT</sequence>
<dbReference type="GO" id="GO:0070740">
    <property type="term" value="F:tubulin-glutamic acid ligase activity"/>
    <property type="evidence" value="ECO:0007669"/>
    <property type="project" value="TreeGrafter"/>
</dbReference>
<protein>
    <recommendedName>
        <fullName evidence="5">Tubulin--tyrosine ligase-like protein 9</fullName>
    </recommendedName>
</protein>
<comment type="similarity">
    <text evidence="1">Belongs to the tubulin--tyrosine ligase family.</text>
</comment>
<keyword evidence="3" id="KW-0547">Nucleotide-binding</keyword>
<evidence type="ECO:0000313" key="6">
    <source>
        <dbReference type="EMBL" id="CAD5119225.1"/>
    </source>
</evidence>
<keyword evidence="4" id="KW-0067">ATP-binding</keyword>
<keyword evidence="7" id="KW-1185">Reference proteome</keyword>
<dbReference type="Gene3D" id="3.30.470.20">
    <property type="entry name" value="ATP-grasp fold, B domain"/>
    <property type="match status" value="1"/>
</dbReference>
<dbReference type="Pfam" id="PF03133">
    <property type="entry name" value="TTL"/>
    <property type="match status" value="1"/>
</dbReference>
<dbReference type="GO" id="GO:0015631">
    <property type="term" value="F:tubulin binding"/>
    <property type="evidence" value="ECO:0007669"/>
    <property type="project" value="TreeGrafter"/>
</dbReference>
<organism evidence="6 7">
    <name type="scientific">Dimorphilus gyrociliatus</name>
    <dbReference type="NCBI Taxonomy" id="2664684"/>
    <lineage>
        <taxon>Eukaryota</taxon>
        <taxon>Metazoa</taxon>
        <taxon>Spiralia</taxon>
        <taxon>Lophotrochozoa</taxon>
        <taxon>Annelida</taxon>
        <taxon>Polychaeta</taxon>
        <taxon>Polychaeta incertae sedis</taxon>
        <taxon>Dinophilidae</taxon>
        <taxon>Dimorphilus</taxon>
    </lineage>
</organism>
<dbReference type="AlphaFoldDB" id="A0A7I8VU31"/>
<dbReference type="InterPro" id="IPR004344">
    <property type="entry name" value="TTL/TTLL_fam"/>
</dbReference>